<dbReference type="EMBL" id="FNAD01000024">
    <property type="protein sequence ID" value="SDE49791.1"/>
    <property type="molecule type" value="Genomic_DNA"/>
</dbReference>
<feature type="transmembrane region" description="Helical" evidence="2">
    <location>
        <begin position="142"/>
        <end position="162"/>
    </location>
</feature>
<organism evidence="3 4">
    <name type="scientific">Glycomyces harbinensis</name>
    <dbReference type="NCBI Taxonomy" id="58114"/>
    <lineage>
        <taxon>Bacteria</taxon>
        <taxon>Bacillati</taxon>
        <taxon>Actinomycetota</taxon>
        <taxon>Actinomycetes</taxon>
        <taxon>Glycomycetales</taxon>
        <taxon>Glycomycetaceae</taxon>
        <taxon>Glycomyces</taxon>
    </lineage>
</organism>
<keyword evidence="2" id="KW-1133">Transmembrane helix</keyword>
<feature type="transmembrane region" description="Helical" evidence="2">
    <location>
        <begin position="107"/>
        <end position="135"/>
    </location>
</feature>
<accession>A0A1G7DE59</accession>
<dbReference type="AlphaFoldDB" id="A0A1G7DE59"/>
<feature type="region of interest" description="Disordered" evidence="1">
    <location>
        <begin position="53"/>
        <end position="87"/>
    </location>
</feature>
<evidence type="ECO:0000313" key="3">
    <source>
        <dbReference type="EMBL" id="SDE49791.1"/>
    </source>
</evidence>
<dbReference type="OrthoDB" id="9955241at2"/>
<dbReference type="STRING" id="58114.SAMN05216270_12453"/>
<protein>
    <submittedName>
        <fullName evidence="3">Uncharacterized protein</fullName>
    </submittedName>
</protein>
<gene>
    <name evidence="3" type="ORF">SAMN05216270_12453</name>
</gene>
<dbReference type="Proteomes" id="UP000198949">
    <property type="component" value="Unassembled WGS sequence"/>
</dbReference>
<evidence type="ECO:0000256" key="2">
    <source>
        <dbReference type="SAM" id="Phobius"/>
    </source>
</evidence>
<feature type="transmembrane region" description="Helical" evidence="2">
    <location>
        <begin position="174"/>
        <end position="194"/>
    </location>
</feature>
<keyword evidence="2" id="KW-0812">Transmembrane</keyword>
<evidence type="ECO:0000313" key="4">
    <source>
        <dbReference type="Proteomes" id="UP000198949"/>
    </source>
</evidence>
<keyword evidence="4" id="KW-1185">Reference proteome</keyword>
<proteinExistence type="predicted"/>
<dbReference type="RefSeq" id="WP_091040498.1">
    <property type="nucleotide sequence ID" value="NZ_FNAD01000024.1"/>
</dbReference>
<evidence type="ECO:0000256" key="1">
    <source>
        <dbReference type="SAM" id="MobiDB-lite"/>
    </source>
</evidence>
<feature type="transmembrane region" description="Helical" evidence="2">
    <location>
        <begin position="21"/>
        <end position="38"/>
    </location>
</feature>
<keyword evidence="2" id="KW-0472">Membrane</keyword>
<sequence>MLDDRYNQEASLKYTKRSVTIGAVGILLGVITLFYTVFVDFGGVEWIRSTHGGGTDASHGTSVVEEADPGGSGGAEDDSATGDSKAVGHDWAPSSAFFWPVEQANSIWAALLHIGLIGIYCQAWLTILNIIYMYLAPRSFNYFYCWIAELLLLVPLTTRAAIHLGSDARQDSVLSFLATVIPGSLAMASIVLAAKFDWRTFDGARFGAIGRPRHHRGPALLPGEQRSGS</sequence>
<name>A0A1G7DE59_9ACTN</name>
<reference evidence="4" key="1">
    <citation type="submission" date="2016-10" db="EMBL/GenBank/DDBJ databases">
        <authorList>
            <person name="Varghese N."/>
            <person name="Submissions S."/>
        </authorList>
    </citation>
    <scope>NUCLEOTIDE SEQUENCE [LARGE SCALE GENOMIC DNA]</scope>
    <source>
        <strain evidence="4">CGMCC 4.3516</strain>
    </source>
</reference>